<feature type="region of interest" description="Disordered" evidence="1">
    <location>
        <begin position="1"/>
        <end position="67"/>
    </location>
</feature>
<keyword evidence="3" id="KW-1185">Reference proteome</keyword>
<proteinExistence type="predicted"/>
<dbReference type="AlphaFoldDB" id="A0A1G9QLZ8"/>
<sequence>MRAGEQQDAADAEDRAHDRTGGQSRRIPRAAPQEYSAWVRPASSTATATTATASVFHWRPGRRGEHP</sequence>
<evidence type="ECO:0000256" key="1">
    <source>
        <dbReference type="SAM" id="MobiDB-lite"/>
    </source>
</evidence>
<organism evidence="2 3">
    <name type="scientific">Geodermatophilus siccatus</name>
    <dbReference type="NCBI Taxonomy" id="1137991"/>
    <lineage>
        <taxon>Bacteria</taxon>
        <taxon>Bacillati</taxon>
        <taxon>Actinomycetota</taxon>
        <taxon>Actinomycetes</taxon>
        <taxon>Geodermatophilales</taxon>
        <taxon>Geodermatophilaceae</taxon>
        <taxon>Geodermatophilus</taxon>
    </lineage>
</organism>
<reference evidence="3" key="1">
    <citation type="submission" date="2016-10" db="EMBL/GenBank/DDBJ databases">
        <authorList>
            <person name="Varghese N."/>
            <person name="Submissions S."/>
        </authorList>
    </citation>
    <scope>NUCLEOTIDE SEQUENCE [LARGE SCALE GENOMIC DNA]</scope>
    <source>
        <strain evidence="3">DSM 45419</strain>
    </source>
</reference>
<feature type="compositionally biased region" description="Low complexity" evidence="1">
    <location>
        <begin position="42"/>
        <end position="54"/>
    </location>
</feature>
<protein>
    <submittedName>
        <fullName evidence="2">Uncharacterized protein</fullName>
    </submittedName>
</protein>
<dbReference type="EMBL" id="FNHE01000003">
    <property type="protein sequence ID" value="SDM11325.1"/>
    <property type="molecule type" value="Genomic_DNA"/>
</dbReference>
<name>A0A1G9QLZ8_9ACTN</name>
<evidence type="ECO:0000313" key="2">
    <source>
        <dbReference type="EMBL" id="SDM11325.1"/>
    </source>
</evidence>
<gene>
    <name evidence="2" type="ORF">SAMN05660642_01708</name>
</gene>
<evidence type="ECO:0000313" key="3">
    <source>
        <dbReference type="Proteomes" id="UP000198680"/>
    </source>
</evidence>
<dbReference type="Proteomes" id="UP000198680">
    <property type="component" value="Unassembled WGS sequence"/>
</dbReference>
<accession>A0A1G9QLZ8</accession>